<feature type="region of interest" description="Disordered" evidence="9">
    <location>
        <begin position="283"/>
        <end position="313"/>
    </location>
</feature>
<keyword evidence="3" id="KW-0805">Transcription regulation</keyword>
<evidence type="ECO:0000256" key="2">
    <source>
        <dbReference type="ARBA" id="ARBA00022705"/>
    </source>
</evidence>
<evidence type="ECO:0000256" key="5">
    <source>
        <dbReference type="ARBA" id="ARBA00023159"/>
    </source>
</evidence>
<feature type="compositionally biased region" description="Low complexity" evidence="9">
    <location>
        <begin position="481"/>
        <end position="516"/>
    </location>
</feature>
<keyword evidence="8" id="KW-0175">Coiled coil</keyword>
<dbReference type="PROSITE" id="PS51080">
    <property type="entry name" value="CTF_NFI_2"/>
    <property type="match status" value="1"/>
</dbReference>
<evidence type="ECO:0000313" key="11">
    <source>
        <dbReference type="EMBL" id="KAL3077632.1"/>
    </source>
</evidence>
<dbReference type="Pfam" id="PF10524">
    <property type="entry name" value="NfI_DNAbd_pre-N"/>
    <property type="match status" value="1"/>
</dbReference>
<dbReference type="InterPro" id="IPR020604">
    <property type="entry name" value="CTF/NFI_DNA-bd-dom"/>
</dbReference>
<feature type="region of interest" description="Disordered" evidence="9">
    <location>
        <begin position="637"/>
        <end position="658"/>
    </location>
</feature>
<feature type="region of interest" description="Disordered" evidence="9">
    <location>
        <begin position="1"/>
        <end position="66"/>
    </location>
</feature>
<dbReference type="InterPro" id="IPR003619">
    <property type="entry name" value="MAD_homology1_Dwarfin-type"/>
</dbReference>
<evidence type="ECO:0000256" key="4">
    <source>
        <dbReference type="ARBA" id="ARBA00023125"/>
    </source>
</evidence>
<dbReference type="GO" id="GO:0051239">
    <property type="term" value="P:regulation of multicellular organismal process"/>
    <property type="evidence" value="ECO:0007669"/>
    <property type="project" value="UniProtKB-ARBA"/>
</dbReference>
<accession>A0ABD2IBQ7</accession>
<dbReference type="GO" id="GO:0045893">
    <property type="term" value="P:positive regulation of DNA-templated transcription"/>
    <property type="evidence" value="ECO:0007669"/>
    <property type="project" value="UniProtKB-ARBA"/>
</dbReference>
<dbReference type="InterPro" id="IPR036578">
    <property type="entry name" value="SMAD_MH1_sf"/>
</dbReference>
<gene>
    <name evidence="11" type="ORF">niasHS_013064</name>
</gene>
<evidence type="ECO:0000256" key="1">
    <source>
        <dbReference type="ARBA" id="ARBA00004123"/>
    </source>
</evidence>
<reference evidence="11 12" key="1">
    <citation type="submission" date="2024-10" db="EMBL/GenBank/DDBJ databases">
        <authorList>
            <person name="Kim D."/>
        </authorList>
    </citation>
    <scope>NUCLEOTIDE SEQUENCE [LARGE SCALE GENOMIC DNA]</scope>
    <source>
        <strain evidence="11">Taebaek</strain>
    </source>
</reference>
<evidence type="ECO:0000313" key="12">
    <source>
        <dbReference type="Proteomes" id="UP001620645"/>
    </source>
</evidence>
<evidence type="ECO:0000259" key="10">
    <source>
        <dbReference type="PROSITE" id="PS51080"/>
    </source>
</evidence>
<protein>
    <recommendedName>
        <fullName evidence="10">CTF/NF-I domain-containing protein</fullName>
    </recommendedName>
</protein>
<feature type="coiled-coil region" evidence="8">
    <location>
        <begin position="599"/>
        <end position="626"/>
    </location>
</feature>
<feature type="region of interest" description="Disordered" evidence="9">
    <location>
        <begin position="478"/>
        <end position="516"/>
    </location>
</feature>
<keyword evidence="2" id="KW-0235">DNA replication</keyword>
<keyword evidence="5" id="KW-0010">Activator</keyword>
<dbReference type="Pfam" id="PF03165">
    <property type="entry name" value="MH1"/>
    <property type="match status" value="1"/>
</dbReference>
<dbReference type="EMBL" id="JBICCN010000323">
    <property type="protein sequence ID" value="KAL3077632.1"/>
    <property type="molecule type" value="Genomic_DNA"/>
</dbReference>
<organism evidence="11 12">
    <name type="scientific">Heterodera schachtii</name>
    <name type="common">Sugarbeet cyst nematode worm</name>
    <name type="synonym">Tylenchus schachtii</name>
    <dbReference type="NCBI Taxonomy" id="97005"/>
    <lineage>
        <taxon>Eukaryota</taxon>
        <taxon>Metazoa</taxon>
        <taxon>Ecdysozoa</taxon>
        <taxon>Nematoda</taxon>
        <taxon>Chromadorea</taxon>
        <taxon>Rhabditida</taxon>
        <taxon>Tylenchina</taxon>
        <taxon>Tylenchomorpha</taxon>
        <taxon>Tylenchoidea</taxon>
        <taxon>Heteroderidae</taxon>
        <taxon>Heteroderinae</taxon>
        <taxon>Heterodera</taxon>
    </lineage>
</organism>
<dbReference type="SMART" id="SM00523">
    <property type="entry name" value="DWA"/>
    <property type="match status" value="1"/>
</dbReference>
<evidence type="ECO:0000256" key="7">
    <source>
        <dbReference type="ARBA" id="ARBA00023242"/>
    </source>
</evidence>
<evidence type="ECO:0000256" key="8">
    <source>
        <dbReference type="SAM" id="Coils"/>
    </source>
</evidence>
<comment type="caution">
    <text evidence="11">The sequence shown here is derived from an EMBL/GenBank/DDBJ whole genome shotgun (WGS) entry which is preliminary data.</text>
</comment>
<name>A0ABD2IBQ7_HETSC</name>
<evidence type="ECO:0000256" key="3">
    <source>
        <dbReference type="ARBA" id="ARBA00023015"/>
    </source>
</evidence>
<feature type="region of interest" description="Disordered" evidence="9">
    <location>
        <begin position="436"/>
        <end position="465"/>
    </location>
</feature>
<dbReference type="AlphaFoldDB" id="A0ABD2IBQ7"/>
<proteinExistence type="predicted"/>
<dbReference type="PANTHER" id="PTHR11492:SF8">
    <property type="entry name" value="NUCLEAR FACTOR I, ISOFORM B"/>
    <property type="match status" value="1"/>
</dbReference>
<feature type="domain" description="CTF/NF-I" evidence="10">
    <location>
        <begin position="91"/>
        <end position="288"/>
    </location>
</feature>
<feature type="compositionally biased region" description="Acidic residues" evidence="9">
    <location>
        <begin position="296"/>
        <end position="312"/>
    </location>
</feature>
<dbReference type="GO" id="GO:0003677">
    <property type="term" value="F:DNA binding"/>
    <property type="evidence" value="ECO:0007669"/>
    <property type="project" value="UniProtKB-KW"/>
</dbReference>
<keyword evidence="12" id="KW-1185">Reference proteome</keyword>
<dbReference type="SUPFAM" id="SSF56366">
    <property type="entry name" value="SMAD MH1 domain"/>
    <property type="match status" value="1"/>
</dbReference>
<keyword evidence="7" id="KW-0539">Nucleus</keyword>
<feature type="compositionally biased region" description="Low complexity" evidence="9">
    <location>
        <begin position="450"/>
        <end position="465"/>
    </location>
</feature>
<sequence length="700" mass="76707">MASSTAGHQQQQQQQRHHNNHQQQQQQRQSYNNNDTDELGPASSSSSTCTNRWRTRTPTAISPPNSAHCAVLTGTVNGHYHQQHNAFQQQDEAASVGHSEEFHPFVEDLLPHVREFAFVWFNLQAAKRRHNKRCDQSMTLEEERHTKEALMQESADEKQKWAARLLGKLRKDIQPQCRDTFVQSIADPCHQRRALCCVLSNPDQKGKMRRIDCLRQADKVWRLDLVMVILFKGIPLESTDGERLEKCGTCNFSTLCVNPYHISIAIRELDLWLANYIFTTDPDKPETRRRPRGNNDDNDDDIDDGAASDDSSEGIWGTGVFSAYELKKLHKPSIMSSSNSGRGGKTAVPLLPNAVATTTTASSSMTAPSAGPAVFVGGGRKASLTATGGTTAATTIVPLGLPKPVAISASSTTHINNNNSTSNCTTTTVAELRRRLNNGSRSGAGDTGGERSNNNSRKNSNFSGGINIKQEQLLVDGTGTIHSNSSSHLQQQQQQAITRLHQHQQQQQSNSMMAAATQSATVGSTPAPPVQHHVSFITPLMANNNGTKAMIDDNMLVAVVGDHGEGGSGGAVECFEEPADKRSRHASRDSCGSVNDQEIKQLLTSRQQQQQQQQQLAEKKHLQQQQQLPYASSTVGVVVHHQQQQQPKTFPSAGSAFSAPTPAAAVAAAQLVQRRHNNQALGGEKTHRKITCCKIFFYYD</sequence>
<feature type="compositionally biased region" description="Polar residues" evidence="9">
    <location>
        <begin position="42"/>
        <end position="65"/>
    </location>
</feature>
<keyword evidence="4" id="KW-0238">DNA-binding</keyword>
<evidence type="ECO:0000256" key="9">
    <source>
        <dbReference type="SAM" id="MobiDB-lite"/>
    </source>
</evidence>
<dbReference type="Proteomes" id="UP001620645">
    <property type="component" value="Unassembled WGS sequence"/>
</dbReference>
<evidence type="ECO:0000256" key="6">
    <source>
        <dbReference type="ARBA" id="ARBA00023163"/>
    </source>
</evidence>
<comment type="subcellular location">
    <subcellularLocation>
        <location evidence="1">Nucleus</location>
    </subcellularLocation>
</comment>
<dbReference type="GO" id="GO:0006260">
    <property type="term" value="P:DNA replication"/>
    <property type="evidence" value="ECO:0007669"/>
    <property type="project" value="UniProtKB-KW"/>
</dbReference>
<dbReference type="InterPro" id="IPR019548">
    <property type="entry name" value="CTF/NFI_DNA-bd_N"/>
</dbReference>
<dbReference type="InterPro" id="IPR000647">
    <property type="entry name" value="CTF/NFI"/>
</dbReference>
<dbReference type="PANTHER" id="PTHR11492">
    <property type="entry name" value="NUCLEAR FACTOR I"/>
    <property type="match status" value="1"/>
</dbReference>
<dbReference type="GO" id="GO:0005634">
    <property type="term" value="C:nucleus"/>
    <property type="evidence" value="ECO:0007669"/>
    <property type="project" value="UniProtKB-SubCell"/>
</dbReference>
<keyword evidence="6" id="KW-0804">Transcription</keyword>